<dbReference type="CDD" id="cd00383">
    <property type="entry name" value="trans_reg_C"/>
    <property type="match status" value="1"/>
</dbReference>
<feature type="domain" description="OmpR/PhoB-type" evidence="4">
    <location>
        <begin position="4"/>
        <end position="102"/>
    </location>
</feature>
<dbReference type="AlphaFoldDB" id="A0A2U3PVG8"/>
<keyword evidence="2" id="KW-0802">TPR repeat</keyword>
<dbReference type="PROSITE" id="PS50005">
    <property type="entry name" value="TPR"/>
    <property type="match status" value="1"/>
</dbReference>
<dbReference type="Gene3D" id="1.10.10.10">
    <property type="entry name" value="Winged helix-like DNA-binding domain superfamily/Winged helix DNA-binding domain"/>
    <property type="match status" value="1"/>
</dbReference>
<dbReference type="SUPFAM" id="SSF46894">
    <property type="entry name" value="C-terminal effector domain of the bipartite response regulators"/>
    <property type="match status" value="1"/>
</dbReference>
<evidence type="ECO:0000256" key="2">
    <source>
        <dbReference type="PROSITE-ProRule" id="PRU00339"/>
    </source>
</evidence>
<dbReference type="SUPFAM" id="SSF48452">
    <property type="entry name" value="TPR-like"/>
    <property type="match status" value="1"/>
</dbReference>
<dbReference type="Gene3D" id="1.25.40.10">
    <property type="entry name" value="Tetratricopeptide repeat domain"/>
    <property type="match status" value="1"/>
</dbReference>
<dbReference type="SMART" id="SM00862">
    <property type="entry name" value="Trans_reg_C"/>
    <property type="match status" value="1"/>
</dbReference>
<dbReference type="KEGG" id="bvz:BRAD3257_2049"/>
<reference evidence="5 6" key="1">
    <citation type="submission" date="2018-03" db="EMBL/GenBank/DDBJ databases">
        <authorList>
            <person name="Gully D."/>
        </authorList>
    </citation>
    <scope>NUCLEOTIDE SEQUENCE [LARGE SCALE GENOMIC DNA]</scope>
    <source>
        <strain evidence="5">ORS3257</strain>
    </source>
</reference>
<dbReference type="InterPro" id="IPR011990">
    <property type="entry name" value="TPR-like_helical_dom_sf"/>
</dbReference>
<dbReference type="InterPro" id="IPR016032">
    <property type="entry name" value="Sig_transdc_resp-reg_C-effctor"/>
</dbReference>
<dbReference type="EMBL" id="LS398110">
    <property type="protein sequence ID" value="SPP93143.1"/>
    <property type="molecule type" value="Genomic_DNA"/>
</dbReference>
<keyword evidence="1 3" id="KW-0238">DNA-binding</keyword>
<dbReference type="InterPro" id="IPR019734">
    <property type="entry name" value="TPR_rpt"/>
</dbReference>
<name>A0A2U3PVG8_9BRAD</name>
<dbReference type="GO" id="GO:0000160">
    <property type="term" value="P:phosphorelay signal transduction system"/>
    <property type="evidence" value="ECO:0007669"/>
    <property type="project" value="InterPro"/>
</dbReference>
<dbReference type="GO" id="GO:0006355">
    <property type="term" value="P:regulation of DNA-templated transcription"/>
    <property type="evidence" value="ECO:0007669"/>
    <property type="project" value="InterPro"/>
</dbReference>
<organism evidence="5 6">
    <name type="scientific">Bradyrhizobium vignae</name>
    <dbReference type="NCBI Taxonomy" id="1549949"/>
    <lineage>
        <taxon>Bacteria</taxon>
        <taxon>Pseudomonadati</taxon>
        <taxon>Pseudomonadota</taxon>
        <taxon>Alphaproteobacteria</taxon>
        <taxon>Hyphomicrobiales</taxon>
        <taxon>Nitrobacteraceae</taxon>
        <taxon>Bradyrhizobium</taxon>
    </lineage>
</organism>
<dbReference type="InterPro" id="IPR001867">
    <property type="entry name" value="OmpR/PhoB-type_DNA-bd"/>
</dbReference>
<evidence type="ECO:0000259" key="4">
    <source>
        <dbReference type="PROSITE" id="PS51755"/>
    </source>
</evidence>
<feature type="repeat" description="TPR" evidence="2">
    <location>
        <begin position="365"/>
        <end position="398"/>
    </location>
</feature>
<accession>A0A2U3PVG8</accession>
<sequence length="524" mass="56861">MNKALGLRFGDLILDETCLFASRNGQMIQFTRNERALLLALTRNPQRLMRRGRLLDEVASESDISDRNIDFLVNRLRAKLGDSARSPKYIATQYGEGYIWIAAPSPALPIDAFLVIAPSFGPQGHPFSKQASSLVGQIRDIVAAGLDQKIAVADDWRPAATDTLRYFLQMSFLGGDGQLDCAATLREMPSKRILKALRLDLDIADPESFTAEATRIANEVVGDLSQALIDASRGLGTPVDEPLEARLHKAASLLSVSNPSWLASGEQLSRDRAQDPLNTDIALQWCLHLFARVILTSPFGGMSLEERYRIESEIDATVLECLPAIEANPLLMVAAAKLLYFINRGHLDLAEDIAERAFARTADFAAALPILGQLRYARGRFDEAVKFFDRGIEMAELGPALHLHMRVLKCIALLAAGDRAALEAAAVDIGNMGPLCPPEIALMIGWMVAAPDQTPPAADALAALGPVGAASAVEYLYFTSARHLVSEQARANVMRGLITHARRLHGEEAVPAFVLRSIGSIAPG</sequence>
<proteinExistence type="predicted"/>
<dbReference type="Pfam" id="PF00486">
    <property type="entry name" value="Trans_reg_C"/>
    <property type="match status" value="1"/>
</dbReference>
<dbReference type="Proteomes" id="UP000246085">
    <property type="component" value="Chromosome BRAD3257"/>
</dbReference>
<dbReference type="InterPro" id="IPR036388">
    <property type="entry name" value="WH-like_DNA-bd_sf"/>
</dbReference>
<evidence type="ECO:0000256" key="1">
    <source>
        <dbReference type="ARBA" id="ARBA00023125"/>
    </source>
</evidence>
<feature type="DNA-binding region" description="OmpR/PhoB-type" evidence="3">
    <location>
        <begin position="4"/>
        <end position="102"/>
    </location>
</feature>
<evidence type="ECO:0000313" key="5">
    <source>
        <dbReference type="EMBL" id="SPP93143.1"/>
    </source>
</evidence>
<dbReference type="RefSeq" id="WP_122401574.1">
    <property type="nucleotide sequence ID" value="NZ_LS398110.1"/>
</dbReference>
<evidence type="ECO:0000313" key="6">
    <source>
        <dbReference type="Proteomes" id="UP000246085"/>
    </source>
</evidence>
<protein>
    <submittedName>
        <fullName evidence="5">Response regulator with CheY-like receiver domain and winged-helix DNA-binding domain</fullName>
    </submittedName>
</protein>
<evidence type="ECO:0000256" key="3">
    <source>
        <dbReference type="PROSITE-ProRule" id="PRU01091"/>
    </source>
</evidence>
<gene>
    <name evidence="5" type="ORF">BRAD3257_2049</name>
</gene>
<dbReference type="PROSITE" id="PS51755">
    <property type="entry name" value="OMPR_PHOB"/>
    <property type="match status" value="1"/>
</dbReference>
<dbReference type="GO" id="GO:0003677">
    <property type="term" value="F:DNA binding"/>
    <property type="evidence" value="ECO:0007669"/>
    <property type="project" value="UniProtKB-UniRule"/>
</dbReference>